<dbReference type="EMBL" id="JAEQMY010000104">
    <property type="protein sequence ID" value="MBL0407711.1"/>
    <property type="molecule type" value="Genomic_DNA"/>
</dbReference>
<keyword evidence="3" id="KW-1185">Reference proteome</keyword>
<proteinExistence type="predicted"/>
<reference evidence="2" key="1">
    <citation type="submission" date="2021-01" db="EMBL/GenBank/DDBJ databases">
        <title>Microvirga sp.</title>
        <authorList>
            <person name="Kim M.K."/>
        </authorList>
    </citation>
    <scope>NUCLEOTIDE SEQUENCE</scope>
    <source>
        <strain evidence="2">5420S-16</strain>
    </source>
</reference>
<dbReference type="Proteomes" id="UP000605848">
    <property type="component" value="Unassembled WGS sequence"/>
</dbReference>
<evidence type="ECO:0000313" key="2">
    <source>
        <dbReference type="EMBL" id="MBL0407711.1"/>
    </source>
</evidence>
<evidence type="ECO:0000256" key="1">
    <source>
        <dbReference type="SAM" id="MobiDB-lite"/>
    </source>
</evidence>
<feature type="compositionally biased region" description="Basic and acidic residues" evidence="1">
    <location>
        <begin position="53"/>
        <end position="62"/>
    </location>
</feature>
<dbReference type="AlphaFoldDB" id="A0A936ZD94"/>
<feature type="region of interest" description="Disordered" evidence="1">
    <location>
        <begin position="53"/>
        <end position="85"/>
    </location>
</feature>
<dbReference type="RefSeq" id="WP_202065196.1">
    <property type="nucleotide sequence ID" value="NZ_JAEQMY010000104.1"/>
</dbReference>
<sequence length="147" mass="16988">MTSNPGTQGRKVPWIKREQDDKDEALEAYLLEHVPGLRAWYEAQHRAFSQIEKEAQARHPDPTPEDIAAAEAREAAMPSRKRTEVHLRRSFTPLVQHLPGVIKRTRKRFIQQGQRAWSKDNPSPLTWEIERISTTEFRQAYAGTDCS</sequence>
<protein>
    <submittedName>
        <fullName evidence="2">Uncharacterized protein</fullName>
    </submittedName>
</protein>
<accession>A0A936ZD94</accession>
<name>A0A936ZD94_9HYPH</name>
<evidence type="ECO:0000313" key="3">
    <source>
        <dbReference type="Proteomes" id="UP000605848"/>
    </source>
</evidence>
<organism evidence="2 3">
    <name type="scientific">Microvirga aerilata</name>
    <dbReference type="NCBI Taxonomy" id="670292"/>
    <lineage>
        <taxon>Bacteria</taxon>
        <taxon>Pseudomonadati</taxon>
        <taxon>Pseudomonadota</taxon>
        <taxon>Alphaproteobacteria</taxon>
        <taxon>Hyphomicrobiales</taxon>
        <taxon>Methylobacteriaceae</taxon>
        <taxon>Microvirga</taxon>
    </lineage>
</organism>
<comment type="caution">
    <text evidence="2">The sequence shown here is derived from an EMBL/GenBank/DDBJ whole genome shotgun (WGS) entry which is preliminary data.</text>
</comment>
<gene>
    <name evidence="2" type="ORF">JKG68_27760</name>
</gene>